<evidence type="ECO:0000313" key="1">
    <source>
        <dbReference type="EMBL" id="BES95608.1"/>
    </source>
</evidence>
<evidence type="ECO:0000313" key="2">
    <source>
        <dbReference type="Proteomes" id="UP001307889"/>
    </source>
</evidence>
<dbReference type="PANTHER" id="PTHR11008:SF32">
    <property type="entry name" value="CIRCADIAN CLOCK-CONTROLLED PROTEIN DAYWAKE-RELATED"/>
    <property type="match status" value="1"/>
</dbReference>
<dbReference type="InterPro" id="IPR038606">
    <property type="entry name" value="To_sf"/>
</dbReference>
<dbReference type="Pfam" id="PF06585">
    <property type="entry name" value="JHBP"/>
    <property type="match status" value="1"/>
</dbReference>
<dbReference type="SMART" id="SM00700">
    <property type="entry name" value="JHBP"/>
    <property type="match status" value="1"/>
</dbReference>
<accession>A0ABN7ATS7</accession>
<keyword evidence="2" id="KW-1185">Reference proteome</keyword>
<reference evidence="1 2" key="1">
    <citation type="submission" date="2023-09" db="EMBL/GenBank/DDBJ databases">
        <title>Nesidiocoris tenuis whole genome shotgun sequence.</title>
        <authorList>
            <person name="Shibata T."/>
            <person name="Shimoda M."/>
            <person name="Kobayashi T."/>
            <person name="Uehara T."/>
        </authorList>
    </citation>
    <scope>NUCLEOTIDE SEQUENCE [LARGE SCALE GENOMIC DNA]</scope>
    <source>
        <strain evidence="1 2">Japan</strain>
    </source>
</reference>
<evidence type="ECO:0008006" key="3">
    <source>
        <dbReference type="Google" id="ProtNLM"/>
    </source>
</evidence>
<dbReference type="EMBL" id="AP028914">
    <property type="protein sequence ID" value="BES95608.1"/>
    <property type="molecule type" value="Genomic_DNA"/>
</dbReference>
<protein>
    <recommendedName>
        <fullName evidence="3">Haemolymph juvenile hormone binding protein</fullName>
    </recommendedName>
</protein>
<organism evidence="1 2">
    <name type="scientific">Nesidiocoris tenuis</name>
    <dbReference type="NCBI Taxonomy" id="355587"/>
    <lineage>
        <taxon>Eukaryota</taxon>
        <taxon>Metazoa</taxon>
        <taxon>Ecdysozoa</taxon>
        <taxon>Arthropoda</taxon>
        <taxon>Hexapoda</taxon>
        <taxon>Insecta</taxon>
        <taxon>Pterygota</taxon>
        <taxon>Neoptera</taxon>
        <taxon>Paraneoptera</taxon>
        <taxon>Hemiptera</taxon>
        <taxon>Heteroptera</taxon>
        <taxon>Panheteroptera</taxon>
        <taxon>Cimicomorpha</taxon>
        <taxon>Miridae</taxon>
        <taxon>Dicyphina</taxon>
        <taxon>Nesidiocoris</taxon>
    </lineage>
</organism>
<gene>
    <name evidence="1" type="ORF">NTJ_08417</name>
</gene>
<name>A0ABN7ATS7_9HEMI</name>
<dbReference type="Proteomes" id="UP001307889">
    <property type="component" value="Chromosome 6"/>
</dbReference>
<dbReference type="PANTHER" id="PTHR11008">
    <property type="entry name" value="PROTEIN TAKEOUT-LIKE PROTEIN"/>
    <property type="match status" value="1"/>
</dbReference>
<proteinExistence type="predicted"/>
<sequence length="288" mass="32462">MPNKTRDTMSRIWCPDKSYRMVQIVISTALIISALSVVDAAPKKNNGPTVLPLPSYVPRACSRNDPNVTECVKRVGTLAIQGVVKGDPKYRIPRLDPMLIEELKVQQGTKQVGLSIICKKCLLYGLPTTEFIQADVDWDKKSCTWGFHVNEINVKGKYNVSGQVLLLPITGSGNAEFNLYDINFKYIYEWEENKIANWTYINVTKSEFPLEVKNMTIKLENLFNGDKLLGENMNRFINDNWAVILKDIKPALSEALASLTTSVLTNMAKVVPFDLMFPEKYDPKAPLP</sequence>
<dbReference type="InterPro" id="IPR010562">
    <property type="entry name" value="Haemolymph_juvenile_hormone-bd"/>
</dbReference>
<dbReference type="Gene3D" id="3.15.10.30">
    <property type="entry name" value="Haemolymph juvenile hormone binding protein"/>
    <property type="match status" value="1"/>
</dbReference>